<gene>
    <name evidence="1" type="ORF">J2S42_007847</name>
</gene>
<keyword evidence="2" id="KW-1185">Reference proteome</keyword>
<organism evidence="1 2">
    <name type="scientific">Catenuloplanes indicus</name>
    <dbReference type="NCBI Taxonomy" id="137267"/>
    <lineage>
        <taxon>Bacteria</taxon>
        <taxon>Bacillati</taxon>
        <taxon>Actinomycetota</taxon>
        <taxon>Actinomycetes</taxon>
        <taxon>Micromonosporales</taxon>
        <taxon>Micromonosporaceae</taxon>
        <taxon>Catenuloplanes</taxon>
    </lineage>
</organism>
<evidence type="ECO:0000313" key="2">
    <source>
        <dbReference type="Proteomes" id="UP001240236"/>
    </source>
</evidence>
<accession>A0AAE4B4B2</accession>
<dbReference type="Proteomes" id="UP001240236">
    <property type="component" value="Unassembled WGS sequence"/>
</dbReference>
<evidence type="ECO:0000313" key="1">
    <source>
        <dbReference type="EMBL" id="MDQ0371178.1"/>
    </source>
</evidence>
<protein>
    <submittedName>
        <fullName evidence="1">Uncharacterized protein</fullName>
    </submittedName>
</protein>
<dbReference type="RefSeq" id="WP_307247744.1">
    <property type="nucleotide sequence ID" value="NZ_JAUSUZ010000001.1"/>
</dbReference>
<name>A0AAE4B4B2_9ACTN</name>
<comment type="caution">
    <text evidence="1">The sequence shown here is derived from an EMBL/GenBank/DDBJ whole genome shotgun (WGS) entry which is preliminary data.</text>
</comment>
<reference evidence="1 2" key="1">
    <citation type="submission" date="2023-07" db="EMBL/GenBank/DDBJ databases">
        <title>Sequencing the genomes of 1000 actinobacteria strains.</title>
        <authorList>
            <person name="Klenk H.-P."/>
        </authorList>
    </citation>
    <scope>NUCLEOTIDE SEQUENCE [LARGE SCALE GENOMIC DNA]</scope>
    <source>
        <strain evidence="1 2">DSM 44709</strain>
    </source>
</reference>
<dbReference type="AlphaFoldDB" id="A0AAE4B4B2"/>
<sequence>MSDTGTKRVYVRSADFARIAERIHMERLLRGDRLAVLDLDPGIVVGLVTEFEEQTLGLLRVVEGANPWSSGVPSVPLDRLDPVTASELMRDLTLLITS</sequence>
<proteinExistence type="predicted"/>
<dbReference type="EMBL" id="JAUSUZ010000001">
    <property type="protein sequence ID" value="MDQ0371178.1"/>
    <property type="molecule type" value="Genomic_DNA"/>
</dbReference>